<dbReference type="Proteomes" id="UP000286806">
    <property type="component" value="Unassembled WGS sequence"/>
</dbReference>
<reference evidence="1 2" key="1">
    <citation type="journal article" date="2019" name="Front. Microbiol.">
        <title>Genomes of Neutrophilic Sulfur-Oxidizing Chemolithoautotrophs Representing 9 Proteobacterial Species From 8 Genera.</title>
        <authorList>
            <person name="Watanabe T."/>
            <person name="Kojima H."/>
            <person name="Umezawa K."/>
            <person name="Hori C."/>
            <person name="Takasuka T.E."/>
            <person name="Kato Y."/>
            <person name="Fukui M."/>
        </authorList>
    </citation>
    <scope>NUCLEOTIDE SEQUENCE [LARGE SCALE GENOMIC DNA]</scope>
    <source>
        <strain evidence="1 2">TTN</strain>
    </source>
</reference>
<dbReference type="AlphaFoldDB" id="A0A401JZZ3"/>
<comment type="caution">
    <text evidence="1">The sequence shown here is derived from an EMBL/GenBank/DDBJ whole genome shotgun (WGS) entry which is preliminary data.</text>
</comment>
<accession>A0A401JZZ3</accession>
<sequence>MDQVALAMENIKQASVQNVAGTRQAEVAAQNLHELGQKLATLIGRKAA</sequence>
<protein>
    <submittedName>
        <fullName evidence="1">Type IV pilus biogenesis protein PilJ</fullName>
    </submittedName>
</protein>
<organism evidence="1 2">
    <name type="scientific">Sulfuriferula multivorans</name>
    <dbReference type="NCBI Taxonomy" id="1559896"/>
    <lineage>
        <taxon>Bacteria</taxon>
        <taxon>Pseudomonadati</taxon>
        <taxon>Pseudomonadota</taxon>
        <taxon>Betaproteobacteria</taxon>
        <taxon>Nitrosomonadales</taxon>
        <taxon>Sulfuricellaceae</taxon>
        <taxon>Sulfuriferula</taxon>
    </lineage>
</organism>
<name>A0A401JZZ3_9PROT</name>
<dbReference type="EMBL" id="BGOW01000047">
    <property type="protein sequence ID" value="GCB02279.1"/>
    <property type="molecule type" value="Genomic_DNA"/>
</dbReference>
<keyword evidence="2" id="KW-1185">Reference proteome</keyword>
<evidence type="ECO:0000313" key="2">
    <source>
        <dbReference type="Proteomes" id="UP000286806"/>
    </source>
</evidence>
<gene>
    <name evidence="1" type="ORF">SFMTTN_3387</name>
</gene>
<evidence type="ECO:0000313" key="1">
    <source>
        <dbReference type="EMBL" id="GCB02279.1"/>
    </source>
</evidence>
<proteinExistence type="predicted"/>